<feature type="domain" description="Integrase catalytic" evidence="2">
    <location>
        <begin position="169"/>
        <end position="321"/>
    </location>
</feature>
<keyword evidence="1" id="KW-0233">DNA recombination</keyword>
<gene>
    <name evidence="3" type="ORF">FBZ88_1561</name>
</gene>
<dbReference type="InterPro" id="IPR053392">
    <property type="entry name" value="Transposase_IS30-like"/>
</dbReference>
<dbReference type="GO" id="GO:0006310">
    <property type="term" value="P:DNA recombination"/>
    <property type="evidence" value="ECO:0007669"/>
    <property type="project" value="UniProtKB-KW"/>
</dbReference>
<dbReference type="GO" id="GO:0003676">
    <property type="term" value="F:nucleic acid binding"/>
    <property type="evidence" value="ECO:0007669"/>
    <property type="project" value="InterPro"/>
</dbReference>
<evidence type="ECO:0000313" key="4">
    <source>
        <dbReference type="Proteomes" id="UP000316545"/>
    </source>
</evidence>
<feature type="non-terminal residue" evidence="3">
    <location>
        <position position="321"/>
    </location>
</feature>
<dbReference type="InterPro" id="IPR051917">
    <property type="entry name" value="Transposase-Integrase"/>
</dbReference>
<keyword evidence="4" id="KW-1185">Reference proteome</keyword>
<name>A0A560ES76_9PROT</name>
<dbReference type="RefSeq" id="WP_145620667.1">
    <property type="nucleotide sequence ID" value="NZ_VITO01000056.1"/>
</dbReference>
<dbReference type="EMBL" id="VITO01000056">
    <property type="protein sequence ID" value="TWB12222.1"/>
    <property type="molecule type" value="Genomic_DNA"/>
</dbReference>
<dbReference type="AlphaFoldDB" id="A0A560ES76"/>
<protein>
    <submittedName>
        <fullName evidence="3">IS30 family transposase</fullName>
    </submittedName>
</protein>
<comment type="caution">
    <text evidence="3">The sequence shown here is derived from an EMBL/GenBank/DDBJ whole genome shotgun (WGS) entry which is preliminary data.</text>
</comment>
<dbReference type="NCBIfam" id="NF033563">
    <property type="entry name" value="transpos_IS30"/>
    <property type="match status" value="1"/>
</dbReference>
<reference evidence="3 4" key="1">
    <citation type="submission" date="2019-06" db="EMBL/GenBank/DDBJ databases">
        <title>Genomic Encyclopedia of Type Strains, Phase IV (KMG-V): Genome sequencing to study the core and pangenomes of soil and plant-associated prokaryotes.</title>
        <authorList>
            <person name="Whitman W."/>
        </authorList>
    </citation>
    <scope>NUCLEOTIDE SEQUENCE [LARGE SCALE GENOMIC DNA]</scope>
    <source>
        <strain evidence="3 4">BR 11865</strain>
    </source>
</reference>
<organism evidence="3 4">
    <name type="scientific">Nitrospirillum amazonense</name>
    <dbReference type="NCBI Taxonomy" id="28077"/>
    <lineage>
        <taxon>Bacteria</taxon>
        <taxon>Pseudomonadati</taxon>
        <taxon>Pseudomonadota</taxon>
        <taxon>Alphaproteobacteria</taxon>
        <taxon>Rhodospirillales</taxon>
        <taxon>Azospirillaceae</taxon>
        <taxon>Nitrospirillum</taxon>
    </lineage>
</organism>
<dbReference type="GO" id="GO:0004803">
    <property type="term" value="F:transposase activity"/>
    <property type="evidence" value="ECO:0007669"/>
    <property type="project" value="TreeGrafter"/>
</dbReference>
<dbReference type="Pfam" id="PF13936">
    <property type="entry name" value="HTH_38"/>
    <property type="match status" value="1"/>
</dbReference>
<dbReference type="Proteomes" id="UP000316545">
    <property type="component" value="Unassembled WGS sequence"/>
</dbReference>
<accession>A0A560ES76</accession>
<dbReference type="InterPro" id="IPR025246">
    <property type="entry name" value="IS30-like_HTH"/>
</dbReference>
<dbReference type="Gene3D" id="3.30.420.10">
    <property type="entry name" value="Ribonuclease H-like superfamily/Ribonuclease H"/>
    <property type="match status" value="1"/>
</dbReference>
<dbReference type="PANTHER" id="PTHR10948">
    <property type="entry name" value="TRANSPOSASE"/>
    <property type="match status" value="1"/>
</dbReference>
<dbReference type="GO" id="GO:0005829">
    <property type="term" value="C:cytosol"/>
    <property type="evidence" value="ECO:0007669"/>
    <property type="project" value="TreeGrafter"/>
</dbReference>
<dbReference type="InterPro" id="IPR001584">
    <property type="entry name" value="Integrase_cat-core"/>
</dbReference>
<dbReference type="PANTHER" id="PTHR10948:SF23">
    <property type="entry name" value="TRANSPOSASE INSI FOR INSERTION SEQUENCE ELEMENT IS30A-RELATED"/>
    <property type="match status" value="1"/>
</dbReference>
<dbReference type="GO" id="GO:0032196">
    <property type="term" value="P:transposition"/>
    <property type="evidence" value="ECO:0007669"/>
    <property type="project" value="TreeGrafter"/>
</dbReference>
<evidence type="ECO:0000313" key="3">
    <source>
        <dbReference type="EMBL" id="TWB12222.1"/>
    </source>
</evidence>
<dbReference type="InterPro" id="IPR036397">
    <property type="entry name" value="RNaseH_sf"/>
</dbReference>
<evidence type="ECO:0000259" key="2">
    <source>
        <dbReference type="PROSITE" id="PS50994"/>
    </source>
</evidence>
<sequence>MGSHYSHLDLSERRLIEAGLVAGLSVAALASTLGRHRSTVYREIARHFYHTVERDRWGHGYRGYYCVAAHRAAGRRRHGCAKLARNPALLAHVLSKLRAGWSPEQIAGRLKVEPEAVGCVSHETIYRYVYSAEGRRDGLFALLAMVRHRRRRLRGRKPRQGAIPPERWIAARPANVADRSEFGHWECDLVLFARAFGKANVTSLQERQSRYLILQANEDRRAGPLAASLSALLTPLPAPARQTITFDRGTEFMGYRAVPADCYFCDPHSPWQKGGVENANGRVRRHLPLDSAPGDRSPGALSALCERLNATPRRCLNYRTP</sequence>
<dbReference type="GO" id="GO:0015074">
    <property type="term" value="P:DNA integration"/>
    <property type="evidence" value="ECO:0007669"/>
    <property type="project" value="InterPro"/>
</dbReference>
<dbReference type="PROSITE" id="PS50994">
    <property type="entry name" value="INTEGRASE"/>
    <property type="match status" value="1"/>
</dbReference>
<evidence type="ECO:0000256" key="1">
    <source>
        <dbReference type="ARBA" id="ARBA00023172"/>
    </source>
</evidence>
<dbReference type="InterPro" id="IPR012337">
    <property type="entry name" value="RNaseH-like_sf"/>
</dbReference>
<proteinExistence type="predicted"/>
<dbReference type="SUPFAM" id="SSF53098">
    <property type="entry name" value="Ribonuclease H-like"/>
    <property type="match status" value="1"/>
</dbReference>